<accession>A0A3G9GIR3</accession>
<reference evidence="1 2" key="2">
    <citation type="journal article" date="2017" name="Genome Announc.">
        <title>Draft genome sequence of Aquitalea magnusonii strain H3, a plant growth-promoting bacterium of duckweed Lemna minor.</title>
        <authorList>
            <person name="Ishizawa H."/>
            <person name="Kuroda M."/>
            <person name="Ike M."/>
        </authorList>
    </citation>
    <scope>NUCLEOTIDE SEQUENCE [LARGE SCALE GENOMIC DNA]</scope>
    <source>
        <strain evidence="1 2">H3</strain>
    </source>
</reference>
<keyword evidence="2" id="KW-1185">Reference proteome</keyword>
<evidence type="ECO:0000313" key="2">
    <source>
        <dbReference type="Proteomes" id="UP000198290"/>
    </source>
</evidence>
<proteinExistence type="predicted"/>
<name>A0A3G9GIR3_9NEIS</name>
<dbReference type="KEGG" id="amah:DLM_2554"/>
<dbReference type="AlphaFoldDB" id="A0A3G9GIR3"/>
<dbReference type="EMBL" id="AP018823">
    <property type="protein sequence ID" value="BBF86161.1"/>
    <property type="molecule type" value="Genomic_DNA"/>
</dbReference>
<reference evidence="2" key="1">
    <citation type="journal article" date="2017" name="Biotechnol. Biofuels">
        <title>Evaluation of environmental bacterial communities as a factor affecting the growth of duckweed Lemna minor.</title>
        <authorList>
            <person name="Ishizawa H."/>
            <person name="Kuroda M."/>
            <person name="Morikawa M."/>
            <person name="Ike M."/>
        </authorList>
    </citation>
    <scope>NUCLEOTIDE SEQUENCE [LARGE SCALE GENOMIC DNA]</scope>
    <source>
        <strain evidence="2">H3</strain>
    </source>
</reference>
<dbReference type="Proteomes" id="UP000198290">
    <property type="component" value="Chromosome"/>
</dbReference>
<organism evidence="1 2">
    <name type="scientific">Aquitalea magnusonii</name>
    <dbReference type="NCBI Taxonomy" id="332411"/>
    <lineage>
        <taxon>Bacteria</taxon>
        <taxon>Pseudomonadati</taxon>
        <taxon>Pseudomonadota</taxon>
        <taxon>Betaproteobacteria</taxon>
        <taxon>Neisseriales</taxon>
        <taxon>Chromobacteriaceae</taxon>
        <taxon>Aquitalea</taxon>
    </lineage>
</organism>
<evidence type="ECO:0000313" key="1">
    <source>
        <dbReference type="EMBL" id="BBF86161.1"/>
    </source>
</evidence>
<protein>
    <submittedName>
        <fullName evidence="1">Uncharacterized protein</fullName>
    </submittedName>
</protein>
<sequence>MKDFGLPASREVSAFLLQQAEWSGKLPHRQEKTRHQAG</sequence>
<reference evidence="2" key="3">
    <citation type="journal article" date="2017" name="Plant Physiol. Biochem.">
        <title>Differential oxidative and antioxidative response of duckweed Lemna minor toward plant growth promoting/inhibiting bacteria.</title>
        <authorList>
            <person name="Ishizawa H."/>
            <person name="Kuroda M."/>
            <person name="Morikawa M."/>
            <person name="Ike M."/>
        </authorList>
    </citation>
    <scope>NUCLEOTIDE SEQUENCE [LARGE SCALE GENOMIC DNA]</scope>
    <source>
        <strain evidence="2">H3</strain>
    </source>
</reference>
<gene>
    <name evidence="1" type="ORF">DLM_2554</name>
</gene>